<dbReference type="InterPro" id="IPR005135">
    <property type="entry name" value="Endo/exonuclease/phosphatase"/>
</dbReference>
<evidence type="ECO:0000313" key="2">
    <source>
        <dbReference type="EMBL" id="CAA7036313.1"/>
    </source>
</evidence>
<dbReference type="EMBL" id="CACVBM020001163">
    <property type="protein sequence ID" value="CAA7036313.1"/>
    <property type="molecule type" value="Genomic_DNA"/>
</dbReference>
<dbReference type="Proteomes" id="UP000467841">
    <property type="component" value="Unassembled WGS sequence"/>
</dbReference>
<dbReference type="AlphaFoldDB" id="A0A6D2JG02"/>
<dbReference type="SUPFAM" id="SSF56219">
    <property type="entry name" value="DNase I-like"/>
    <property type="match status" value="1"/>
</dbReference>
<accession>A0A6D2JG02</accession>
<evidence type="ECO:0000313" key="3">
    <source>
        <dbReference type="Proteomes" id="UP000467841"/>
    </source>
</evidence>
<reference evidence="2" key="1">
    <citation type="submission" date="2020-01" db="EMBL/GenBank/DDBJ databases">
        <authorList>
            <person name="Mishra B."/>
        </authorList>
    </citation>
    <scope>NUCLEOTIDE SEQUENCE [LARGE SCALE GENOMIC DNA]</scope>
</reference>
<dbReference type="InterPro" id="IPR036691">
    <property type="entry name" value="Endo/exonu/phosph_ase_sf"/>
</dbReference>
<dbReference type="Gene3D" id="3.60.10.10">
    <property type="entry name" value="Endonuclease/exonuclease/phosphatase"/>
    <property type="match status" value="1"/>
</dbReference>
<comment type="caution">
    <text evidence="2">The sequence shown here is derived from an EMBL/GenBank/DDBJ whole genome shotgun (WGS) entry which is preliminary data.</text>
</comment>
<feature type="domain" description="Endonuclease/exonuclease/phosphatase" evidence="1">
    <location>
        <begin position="13"/>
        <end position="130"/>
    </location>
</feature>
<name>A0A6D2JG02_9BRAS</name>
<dbReference type="GO" id="GO:0003824">
    <property type="term" value="F:catalytic activity"/>
    <property type="evidence" value="ECO:0007669"/>
    <property type="project" value="InterPro"/>
</dbReference>
<dbReference type="PANTHER" id="PTHR35218:SF9">
    <property type="entry name" value="ENDONUCLEASE_EXONUCLEASE_PHOSPHATASE DOMAIN-CONTAINING PROTEIN"/>
    <property type="match status" value="1"/>
</dbReference>
<keyword evidence="3" id="KW-1185">Reference proteome</keyword>
<gene>
    <name evidence="2" type="ORF">MERR_LOCUS23548</name>
</gene>
<protein>
    <recommendedName>
        <fullName evidence="1">Endonuclease/exonuclease/phosphatase domain-containing protein</fullName>
    </recommendedName>
</protein>
<evidence type="ECO:0000259" key="1">
    <source>
        <dbReference type="Pfam" id="PF03372"/>
    </source>
</evidence>
<dbReference type="OrthoDB" id="1720282at2759"/>
<organism evidence="2 3">
    <name type="scientific">Microthlaspi erraticum</name>
    <dbReference type="NCBI Taxonomy" id="1685480"/>
    <lineage>
        <taxon>Eukaryota</taxon>
        <taxon>Viridiplantae</taxon>
        <taxon>Streptophyta</taxon>
        <taxon>Embryophyta</taxon>
        <taxon>Tracheophyta</taxon>
        <taxon>Spermatophyta</taxon>
        <taxon>Magnoliopsida</taxon>
        <taxon>eudicotyledons</taxon>
        <taxon>Gunneridae</taxon>
        <taxon>Pentapetalae</taxon>
        <taxon>rosids</taxon>
        <taxon>malvids</taxon>
        <taxon>Brassicales</taxon>
        <taxon>Brassicaceae</taxon>
        <taxon>Coluteocarpeae</taxon>
        <taxon>Microthlaspi</taxon>
    </lineage>
</organism>
<proteinExistence type="predicted"/>
<sequence length="146" mass="16301">MVKKWSTEMLAIFETHASGERAGQICRGLGFENSFIVDFVGQSGGLWLLWRQEIGDVVIVNSAEQFIHARVTKETEVLHLIVVYAAPTVSRRSGLWAQLKEETRLITDPVIIGGDFNTIVRLDERSGGNGRLSPDSLAFGDWINER</sequence>
<dbReference type="PANTHER" id="PTHR35218">
    <property type="entry name" value="RNASE H DOMAIN-CONTAINING PROTEIN"/>
    <property type="match status" value="1"/>
</dbReference>
<dbReference type="Pfam" id="PF03372">
    <property type="entry name" value="Exo_endo_phos"/>
    <property type="match status" value="1"/>
</dbReference>